<dbReference type="Proteomes" id="UP001159363">
    <property type="component" value="Chromosome X"/>
</dbReference>
<name>A0ABQ9HSY6_9NEOP</name>
<sequence length="100" mass="11380">MKKRRKCDHRYLVSQQNLESFSVDSDYDINAVVAGENMNGTHYKEAEHKFLQGLEQEDKRNAATSWANILKQNHYSVFKGNVYFSSGMAKEGATLSQCAN</sequence>
<accession>A0ABQ9HSY6</accession>
<keyword evidence="2" id="KW-1185">Reference proteome</keyword>
<gene>
    <name evidence="1" type="ORF">PR048_013411</name>
</gene>
<evidence type="ECO:0000313" key="2">
    <source>
        <dbReference type="Proteomes" id="UP001159363"/>
    </source>
</evidence>
<proteinExistence type="predicted"/>
<protein>
    <submittedName>
        <fullName evidence="1">Uncharacterized protein</fullName>
    </submittedName>
</protein>
<comment type="caution">
    <text evidence="1">The sequence shown here is derived from an EMBL/GenBank/DDBJ whole genome shotgun (WGS) entry which is preliminary data.</text>
</comment>
<evidence type="ECO:0000313" key="1">
    <source>
        <dbReference type="EMBL" id="KAJ8887196.1"/>
    </source>
</evidence>
<reference evidence="1 2" key="1">
    <citation type="submission" date="2023-02" db="EMBL/GenBank/DDBJ databases">
        <title>LHISI_Scaffold_Assembly.</title>
        <authorList>
            <person name="Stuart O.P."/>
            <person name="Cleave R."/>
            <person name="Magrath M.J.L."/>
            <person name="Mikheyev A.S."/>
        </authorList>
    </citation>
    <scope>NUCLEOTIDE SEQUENCE [LARGE SCALE GENOMIC DNA]</scope>
    <source>
        <strain evidence="1">Daus_M_001</strain>
        <tissue evidence="1">Leg muscle</tissue>
    </source>
</reference>
<organism evidence="1 2">
    <name type="scientific">Dryococelus australis</name>
    <dbReference type="NCBI Taxonomy" id="614101"/>
    <lineage>
        <taxon>Eukaryota</taxon>
        <taxon>Metazoa</taxon>
        <taxon>Ecdysozoa</taxon>
        <taxon>Arthropoda</taxon>
        <taxon>Hexapoda</taxon>
        <taxon>Insecta</taxon>
        <taxon>Pterygota</taxon>
        <taxon>Neoptera</taxon>
        <taxon>Polyneoptera</taxon>
        <taxon>Phasmatodea</taxon>
        <taxon>Verophasmatodea</taxon>
        <taxon>Anareolatae</taxon>
        <taxon>Phasmatidae</taxon>
        <taxon>Eurycanthinae</taxon>
        <taxon>Dryococelus</taxon>
    </lineage>
</organism>
<dbReference type="EMBL" id="JARBHB010000004">
    <property type="protein sequence ID" value="KAJ8887196.1"/>
    <property type="molecule type" value="Genomic_DNA"/>
</dbReference>